<dbReference type="AlphaFoldDB" id="A0A9P3PHV2"/>
<gene>
    <name evidence="8" type="ORF">LshimejAT787_0300210</name>
</gene>
<evidence type="ECO:0000256" key="1">
    <source>
        <dbReference type="ARBA" id="ARBA00004173"/>
    </source>
</evidence>
<dbReference type="PANTHER" id="PTHR39150">
    <property type="entry name" value="54S RIBOSOMAL PROTEIN L28, MITOCHONDRIAL"/>
    <property type="match status" value="1"/>
</dbReference>
<comment type="caution">
    <text evidence="8">The sequence shown here is derived from an EMBL/GenBank/DDBJ whole genome shotgun (WGS) entry which is preliminary data.</text>
</comment>
<evidence type="ECO:0000256" key="7">
    <source>
        <dbReference type="ARBA" id="ARBA00035192"/>
    </source>
</evidence>
<name>A0A9P3PHV2_LYOSH</name>
<protein>
    <recommendedName>
        <fullName evidence="7">Large ribosomal subunit protein mL40</fullName>
    </recommendedName>
</protein>
<reference evidence="8" key="1">
    <citation type="submission" date="2022-07" db="EMBL/GenBank/DDBJ databases">
        <title>The genome of Lyophyllum shimeji provides insight into the initial evolution of ectomycorrhizal fungal genome.</title>
        <authorList>
            <person name="Kobayashi Y."/>
            <person name="Shibata T."/>
            <person name="Hirakawa H."/>
            <person name="Shigenobu S."/>
            <person name="Nishiyama T."/>
            <person name="Yamada A."/>
            <person name="Hasebe M."/>
            <person name="Kawaguchi M."/>
        </authorList>
    </citation>
    <scope>NUCLEOTIDE SEQUENCE</scope>
    <source>
        <strain evidence="8">AT787</strain>
    </source>
</reference>
<dbReference type="GO" id="GO:0032543">
    <property type="term" value="P:mitochondrial translation"/>
    <property type="evidence" value="ECO:0007669"/>
    <property type="project" value="InterPro"/>
</dbReference>
<dbReference type="EMBL" id="BRPK01000003">
    <property type="protein sequence ID" value="GLB35733.1"/>
    <property type="molecule type" value="Genomic_DNA"/>
</dbReference>
<evidence type="ECO:0000256" key="2">
    <source>
        <dbReference type="ARBA" id="ARBA00009360"/>
    </source>
</evidence>
<keyword evidence="6" id="KW-0687">Ribonucleoprotein</keyword>
<keyword evidence="9" id="KW-1185">Reference proteome</keyword>
<comment type="similarity">
    <text evidence="2">Belongs to the mitochondrion-specific ribosomal protein mL40 family.</text>
</comment>
<dbReference type="PANTHER" id="PTHR39150:SF1">
    <property type="entry name" value="LARGE RIBOSOMAL SUBUNIT PROTEIN ML40"/>
    <property type="match status" value="1"/>
</dbReference>
<evidence type="ECO:0000256" key="6">
    <source>
        <dbReference type="ARBA" id="ARBA00023274"/>
    </source>
</evidence>
<dbReference type="GO" id="GO:0003735">
    <property type="term" value="F:structural constituent of ribosome"/>
    <property type="evidence" value="ECO:0007669"/>
    <property type="project" value="InterPro"/>
</dbReference>
<evidence type="ECO:0000256" key="3">
    <source>
        <dbReference type="ARBA" id="ARBA00022946"/>
    </source>
</evidence>
<keyword evidence="3" id="KW-0809">Transit peptide</keyword>
<sequence length="178" mass="20616">MSASLLIRCRDTSALRVAQTSIRTYAARNEAVADPKKEIIRKALYPGNIRNRASPTGTWRPDVARALQHAIPSVQAHNTIERAWLLHKRHVRKQREAELARKFECMRKAMEELQRVDSRLYMEANKREDPRARTDAERELAKKLKTTECRRTHHLARDGTMNGNHSLARSSILFLLLR</sequence>
<dbReference type="GO" id="GO:0005739">
    <property type="term" value="C:mitochondrion"/>
    <property type="evidence" value="ECO:0007669"/>
    <property type="project" value="UniProtKB-SubCell"/>
</dbReference>
<proteinExistence type="inferred from homology"/>
<dbReference type="Pfam" id="PF09812">
    <property type="entry name" value="MRP-L28"/>
    <property type="match status" value="1"/>
</dbReference>
<evidence type="ECO:0000313" key="9">
    <source>
        <dbReference type="Proteomes" id="UP001063166"/>
    </source>
</evidence>
<dbReference type="Gene3D" id="6.10.250.3440">
    <property type="match status" value="1"/>
</dbReference>
<organism evidence="8 9">
    <name type="scientific">Lyophyllum shimeji</name>
    <name type="common">Hon-shimeji</name>
    <name type="synonym">Tricholoma shimeji</name>
    <dbReference type="NCBI Taxonomy" id="47721"/>
    <lineage>
        <taxon>Eukaryota</taxon>
        <taxon>Fungi</taxon>
        <taxon>Dikarya</taxon>
        <taxon>Basidiomycota</taxon>
        <taxon>Agaricomycotina</taxon>
        <taxon>Agaricomycetes</taxon>
        <taxon>Agaricomycetidae</taxon>
        <taxon>Agaricales</taxon>
        <taxon>Tricholomatineae</taxon>
        <taxon>Lyophyllaceae</taxon>
        <taxon>Lyophyllum</taxon>
    </lineage>
</organism>
<accession>A0A9P3PHV2</accession>
<dbReference type="InterPro" id="IPR042831">
    <property type="entry name" value="Ribosomal_mL40_fung"/>
</dbReference>
<dbReference type="Proteomes" id="UP001063166">
    <property type="component" value="Unassembled WGS sequence"/>
</dbReference>
<dbReference type="OrthoDB" id="2098203at2759"/>
<comment type="subcellular location">
    <subcellularLocation>
        <location evidence="1">Mitochondrion</location>
    </subcellularLocation>
</comment>
<dbReference type="GO" id="GO:1990904">
    <property type="term" value="C:ribonucleoprotein complex"/>
    <property type="evidence" value="ECO:0007669"/>
    <property type="project" value="UniProtKB-KW"/>
</dbReference>
<dbReference type="GO" id="GO:0005840">
    <property type="term" value="C:ribosome"/>
    <property type="evidence" value="ECO:0007669"/>
    <property type="project" value="UniProtKB-KW"/>
</dbReference>
<evidence type="ECO:0000313" key="8">
    <source>
        <dbReference type="EMBL" id="GLB35733.1"/>
    </source>
</evidence>
<keyword evidence="5" id="KW-0496">Mitochondrion</keyword>
<evidence type="ECO:0000256" key="5">
    <source>
        <dbReference type="ARBA" id="ARBA00023128"/>
    </source>
</evidence>
<keyword evidence="4" id="KW-0689">Ribosomal protein</keyword>
<dbReference type="InterPro" id="IPR019192">
    <property type="entry name" value="Ribosomal_mL40"/>
</dbReference>
<evidence type="ECO:0000256" key="4">
    <source>
        <dbReference type="ARBA" id="ARBA00022980"/>
    </source>
</evidence>